<evidence type="ECO:0008006" key="4">
    <source>
        <dbReference type="Google" id="ProtNLM"/>
    </source>
</evidence>
<dbReference type="PANTHER" id="PTHR39113:SF1">
    <property type="entry name" value="MEMBRANE LIPOPROTEIN"/>
    <property type="match status" value="1"/>
</dbReference>
<evidence type="ECO:0000313" key="2">
    <source>
        <dbReference type="EMBL" id="MCL7024857.1"/>
    </source>
</evidence>
<name>A0AA41UYL1_PAPNU</name>
<keyword evidence="1" id="KW-0472">Membrane</keyword>
<reference evidence="2" key="1">
    <citation type="submission" date="2022-03" db="EMBL/GenBank/DDBJ databases">
        <title>A functionally conserved STORR gene fusion in Papaver species that diverged 16.8 million years ago.</title>
        <authorList>
            <person name="Catania T."/>
        </authorList>
    </citation>
    <scope>NUCLEOTIDE SEQUENCE</scope>
    <source>
        <strain evidence="2">S-191538</strain>
    </source>
</reference>
<feature type="transmembrane region" description="Helical" evidence="1">
    <location>
        <begin position="20"/>
        <end position="41"/>
    </location>
</feature>
<feature type="transmembrane region" description="Helical" evidence="1">
    <location>
        <begin position="48"/>
        <end position="70"/>
    </location>
</feature>
<keyword evidence="3" id="KW-1185">Reference proteome</keyword>
<keyword evidence="1" id="KW-1133">Transmembrane helix</keyword>
<protein>
    <recommendedName>
        <fullName evidence="4">Membrane lipoprotein</fullName>
    </recommendedName>
</protein>
<feature type="transmembrane region" description="Helical" evidence="1">
    <location>
        <begin position="119"/>
        <end position="141"/>
    </location>
</feature>
<sequence length="211" mass="23890">MASSSSSRLRSSSSFPNLLFTFLNFILFLLSSASIVPVFLLKNPPTTFGCAIYIISCLSLLSSLVGFYSQLTQCCFITHVTLILASITGQVLGFLALFTREKSSLKMLHSPRDPKEQMVLIRLECGTLMGMFMMQLCVLVLTCAVHNCWVREYEGLEAEREAAERKRRWKIARVQEESLANATKLGEIKETEFDEKMKNKYGQWVKTDFEG</sequence>
<comment type="caution">
    <text evidence="2">The sequence shown here is derived from an EMBL/GenBank/DDBJ whole genome shotgun (WGS) entry which is preliminary data.</text>
</comment>
<dbReference type="Proteomes" id="UP001177140">
    <property type="component" value="Unassembled WGS sequence"/>
</dbReference>
<evidence type="ECO:0000313" key="3">
    <source>
        <dbReference type="Proteomes" id="UP001177140"/>
    </source>
</evidence>
<proteinExistence type="predicted"/>
<dbReference type="PANTHER" id="PTHR39113">
    <property type="entry name" value="MEMBRANE LIPOPROTEIN-RELATED"/>
    <property type="match status" value="1"/>
</dbReference>
<evidence type="ECO:0000256" key="1">
    <source>
        <dbReference type="SAM" id="Phobius"/>
    </source>
</evidence>
<dbReference type="AlphaFoldDB" id="A0AA41UYL1"/>
<accession>A0AA41UYL1</accession>
<feature type="transmembrane region" description="Helical" evidence="1">
    <location>
        <begin position="76"/>
        <end position="98"/>
    </location>
</feature>
<keyword evidence="1" id="KW-0812">Transmembrane</keyword>
<organism evidence="2 3">
    <name type="scientific">Papaver nudicaule</name>
    <name type="common">Iceland poppy</name>
    <dbReference type="NCBI Taxonomy" id="74823"/>
    <lineage>
        <taxon>Eukaryota</taxon>
        <taxon>Viridiplantae</taxon>
        <taxon>Streptophyta</taxon>
        <taxon>Embryophyta</taxon>
        <taxon>Tracheophyta</taxon>
        <taxon>Spermatophyta</taxon>
        <taxon>Magnoliopsida</taxon>
        <taxon>Ranunculales</taxon>
        <taxon>Papaveraceae</taxon>
        <taxon>Papaveroideae</taxon>
        <taxon>Papaver</taxon>
    </lineage>
</organism>
<gene>
    <name evidence="2" type="ORF">MKW94_024766</name>
</gene>
<dbReference type="EMBL" id="JAJJMA010038850">
    <property type="protein sequence ID" value="MCL7024857.1"/>
    <property type="molecule type" value="Genomic_DNA"/>
</dbReference>